<evidence type="ECO:0000256" key="2">
    <source>
        <dbReference type="ARBA" id="ARBA00022692"/>
    </source>
</evidence>
<dbReference type="PANTHER" id="PTHR24232">
    <property type="entry name" value="G-PROTEIN COUPLED RECEPTOR"/>
    <property type="match status" value="1"/>
</dbReference>
<protein>
    <recommendedName>
        <fullName evidence="11">G-protein coupled receptors family 1 profile domain-containing protein</fullName>
    </recommendedName>
</protein>
<sequence length="475" mass="55049">MFRDGHMSEVKMQPSDASSPRNDSLPEEEEEKYELSLPYKIELTMYGIAIVLGFAASVYTIHKFRRCYKKNMDVAARLISYKISISVADALVLFVYAPTQFLWIMTFWWYVGDILCRVYKFTAAFAFYLTGNMQVLIAFDRLIMMARLNKVRAKGTSEYNTRLFLSLAWILAFLASLPQLAIFKLVYSDQDEPQCSSIWNEYAVRYQRDEEQLLQTLEHDGANETAILEIAAASKQDWMRILEWEQTYNIVHISMVIILPYVLELILYMLILSLLSDAEKGEFSGIRRFIRRKIVRMLNWAMRKETSKDKNLISMEEENVVVLPCPLVVHSRKISRSANSSPTRELCLEQLREGLAIQEADVESRRATMFAQGRVSLHPMAAKHQLNRQRSPIRRASHPVRAREEVSPRAPWVRKVKVVRQNARKKACIMLTFNLLLWLPYCVHGILSSFVELNFINFQFACALVVFNAITNILL</sequence>
<dbReference type="AlphaFoldDB" id="A0AAN5CL47"/>
<accession>A0AAN5CL47</accession>
<comment type="caution">
    <text evidence="12">The sequence shown here is derived from an EMBL/GenBank/DDBJ whole genome shotgun (WGS) entry which is preliminary data.</text>
</comment>
<evidence type="ECO:0000256" key="6">
    <source>
        <dbReference type="ARBA" id="ARBA00023170"/>
    </source>
</evidence>
<feature type="transmembrane region" description="Helical" evidence="10">
    <location>
        <begin position="163"/>
        <end position="183"/>
    </location>
</feature>
<dbReference type="GO" id="GO:0005886">
    <property type="term" value="C:plasma membrane"/>
    <property type="evidence" value="ECO:0007669"/>
    <property type="project" value="TreeGrafter"/>
</dbReference>
<keyword evidence="8" id="KW-0807">Transducer</keyword>
<feature type="transmembrane region" description="Helical" evidence="10">
    <location>
        <begin position="43"/>
        <end position="62"/>
    </location>
</feature>
<evidence type="ECO:0000256" key="3">
    <source>
        <dbReference type="ARBA" id="ARBA00022989"/>
    </source>
</evidence>
<feature type="transmembrane region" description="Helical" evidence="10">
    <location>
        <begin position="83"/>
        <end position="111"/>
    </location>
</feature>
<dbReference type="GO" id="GO:0004930">
    <property type="term" value="F:G protein-coupled receptor activity"/>
    <property type="evidence" value="ECO:0007669"/>
    <property type="project" value="UniProtKB-KW"/>
</dbReference>
<feature type="transmembrane region" description="Helical" evidence="10">
    <location>
        <begin position="427"/>
        <end position="447"/>
    </location>
</feature>
<feature type="region of interest" description="Disordered" evidence="9">
    <location>
        <begin position="1"/>
        <end position="26"/>
    </location>
</feature>
<dbReference type="PRINTS" id="PR00237">
    <property type="entry name" value="GPCRRHODOPSN"/>
</dbReference>
<evidence type="ECO:0000256" key="4">
    <source>
        <dbReference type="ARBA" id="ARBA00023040"/>
    </source>
</evidence>
<dbReference type="Pfam" id="PF00001">
    <property type="entry name" value="7tm_1"/>
    <property type="match status" value="1"/>
</dbReference>
<evidence type="ECO:0000256" key="10">
    <source>
        <dbReference type="SAM" id="Phobius"/>
    </source>
</evidence>
<dbReference type="InterPro" id="IPR000276">
    <property type="entry name" value="GPCR_Rhodpsn"/>
</dbReference>
<dbReference type="GO" id="GO:0007200">
    <property type="term" value="P:phospholipase C-activating G protein-coupled receptor signaling pathway"/>
    <property type="evidence" value="ECO:0007669"/>
    <property type="project" value="TreeGrafter"/>
</dbReference>
<evidence type="ECO:0000256" key="7">
    <source>
        <dbReference type="ARBA" id="ARBA00023180"/>
    </source>
</evidence>
<feature type="transmembrane region" description="Helical" evidence="10">
    <location>
        <begin position="453"/>
        <end position="474"/>
    </location>
</feature>
<evidence type="ECO:0000256" key="8">
    <source>
        <dbReference type="ARBA" id="ARBA00023224"/>
    </source>
</evidence>
<evidence type="ECO:0000259" key="11">
    <source>
        <dbReference type="PROSITE" id="PS50262"/>
    </source>
</evidence>
<dbReference type="InterPro" id="IPR017452">
    <property type="entry name" value="GPCR_Rhodpsn_7TM"/>
</dbReference>
<dbReference type="SUPFAM" id="SSF81321">
    <property type="entry name" value="Family A G protein-coupled receptor-like"/>
    <property type="match status" value="1"/>
</dbReference>
<keyword evidence="6" id="KW-0675">Receptor</keyword>
<evidence type="ECO:0000313" key="13">
    <source>
        <dbReference type="Proteomes" id="UP001328107"/>
    </source>
</evidence>
<organism evidence="12 13">
    <name type="scientific">Pristionchus mayeri</name>
    <dbReference type="NCBI Taxonomy" id="1317129"/>
    <lineage>
        <taxon>Eukaryota</taxon>
        <taxon>Metazoa</taxon>
        <taxon>Ecdysozoa</taxon>
        <taxon>Nematoda</taxon>
        <taxon>Chromadorea</taxon>
        <taxon>Rhabditida</taxon>
        <taxon>Rhabditina</taxon>
        <taxon>Diplogasteromorpha</taxon>
        <taxon>Diplogasteroidea</taxon>
        <taxon>Neodiplogasteridae</taxon>
        <taxon>Pristionchus</taxon>
    </lineage>
</organism>
<dbReference type="GO" id="GO:0035025">
    <property type="term" value="P:positive regulation of Rho protein signal transduction"/>
    <property type="evidence" value="ECO:0007669"/>
    <property type="project" value="TreeGrafter"/>
</dbReference>
<feature type="transmembrane region" description="Helical" evidence="10">
    <location>
        <begin position="123"/>
        <end position="143"/>
    </location>
</feature>
<dbReference type="PANTHER" id="PTHR24232:SF53">
    <property type="entry name" value="G-PROTEIN COUPLED RECEPTORS FAMILY 1 PROFILE DOMAIN-CONTAINING PROTEIN"/>
    <property type="match status" value="1"/>
</dbReference>
<comment type="subcellular location">
    <subcellularLocation>
        <location evidence="1">Membrane</location>
        <topology evidence="1">Multi-pass membrane protein</topology>
    </subcellularLocation>
</comment>
<dbReference type="Gene3D" id="1.20.1070.10">
    <property type="entry name" value="Rhodopsin 7-helix transmembrane proteins"/>
    <property type="match status" value="1"/>
</dbReference>
<dbReference type="EMBL" id="BTRK01000004">
    <property type="protein sequence ID" value="GMR46376.1"/>
    <property type="molecule type" value="Genomic_DNA"/>
</dbReference>
<dbReference type="PROSITE" id="PS50262">
    <property type="entry name" value="G_PROTEIN_RECEP_F1_2"/>
    <property type="match status" value="1"/>
</dbReference>
<evidence type="ECO:0000313" key="12">
    <source>
        <dbReference type="EMBL" id="GMR46376.1"/>
    </source>
</evidence>
<keyword evidence="2 10" id="KW-0812">Transmembrane</keyword>
<gene>
    <name evidence="12" type="ORF">PMAYCL1PPCAC_16571</name>
</gene>
<proteinExistence type="predicted"/>
<keyword evidence="3 10" id="KW-1133">Transmembrane helix</keyword>
<dbReference type="Proteomes" id="UP001328107">
    <property type="component" value="Unassembled WGS sequence"/>
</dbReference>
<keyword evidence="13" id="KW-1185">Reference proteome</keyword>
<evidence type="ECO:0000256" key="1">
    <source>
        <dbReference type="ARBA" id="ARBA00004141"/>
    </source>
</evidence>
<evidence type="ECO:0000256" key="5">
    <source>
        <dbReference type="ARBA" id="ARBA00023136"/>
    </source>
</evidence>
<name>A0AAN5CL47_9BILA</name>
<evidence type="ECO:0000256" key="9">
    <source>
        <dbReference type="SAM" id="MobiDB-lite"/>
    </source>
</evidence>
<keyword evidence="7" id="KW-0325">Glycoprotein</keyword>
<feature type="transmembrane region" description="Helical" evidence="10">
    <location>
        <begin position="250"/>
        <end position="275"/>
    </location>
</feature>
<reference evidence="13" key="1">
    <citation type="submission" date="2022-10" db="EMBL/GenBank/DDBJ databases">
        <title>Genome assembly of Pristionchus species.</title>
        <authorList>
            <person name="Yoshida K."/>
            <person name="Sommer R.J."/>
        </authorList>
    </citation>
    <scope>NUCLEOTIDE SEQUENCE [LARGE SCALE GENOMIC DNA]</scope>
    <source>
        <strain evidence="13">RS5460</strain>
    </source>
</reference>
<keyword evidence="4" id="KW-0297">G-protein coupled receptor</keyword>
<feature type="domain" description="G-protein coupled receptors family 1 profile" evidence="11">
    <location>
        <begin position="53"/>
        <end position="475"/>
    </location>
</feature>
<keyword evidence="5 10" id="KW-0472">Membrane</keyword>